<evidence type="ECO:0000313" key="2">
    <source>
        <dbReference type="Proteomes" id="UP000593562"/>
    </source>
</evidence>
<dbReference type="EMBL" id="JAAARO010000001">
    <property type="protein sequence ID" value="KAF5752268.1"/>
    <property type="molecule type" value="Genomic_DNA"/>
</dbReference>
<comment type="caution">
    <text evidence="1">The sequence shown here is derived from an EMBL/GenBank/DDBJ whole genome shotgun (WGS) entry which is preliminary data.</text>
</comment>
<evidence type="ECO:0000313" key="1">
    <source>
        <dbReference type="EMBL" id="KAF5752268.1"/>
    </source>
</evidence>
<organism evidence="1 2">
    <name type="scientific">Tripterygium wilfordii</name>
    <name type="common">Thunder God vine</name>
    <dbReference type="NCBI Taxonomy" id="458696"/>
    <lineage>
        <taxon>Eukaryota</taxon>
        <taxon>Viridiplantae</taxon>
        <taxon>Streptophyta</taxon>
        <taxon>Embryophyta</taxon>
        <taxon>Tracheophyta</taxon>
        <taxon>Spermatophyta</taxon>
        <taxon>Magnoliopsida</taxon>
        <taxon>eudicotyledons</taxon>
        <taxon>Gunneridae</taxon>
        <taxon>Pentapetalae</taxon>
        <taxon>rosids</taxon>
        <taxon>fabids</taxon>
        <taxon>Celastrales</taxon>
        <taxon>Celastraceae</taxon>
        <taxon>Tripterygium</taxon>
    </lineage>
</organism>
<name>A0A7J7E0Y6_TRIWF</name>
<proteinExistence type="predicted"/>
<sequence length="56" mass="6747">MSRGQPRRPGQGQEQEPIRYGDVFLELWFLRSASWLRPPVRLVWMQADRRPQKPEL</sequence>
<dbReference type="Proteomes" id="UP000593562">
    <property type="component" value="Unassembled WGS sequence"/>
</dbReference>
<reference evidence="1 2" key="1">
    <citation type="journal article" date="2020" name="Nat. Commun.">
        <title>Genome of Tripterygium wilfordii and identification of cytochrome P450 involved in triptolide biosynthesis.</title>
        <authorList>
            <person name="Tu L."/>
            <person name="Su P."/>
            <person name="Zhang Z."/>
            <person name="Gao L."/>
            <person name="Wang J."/>
            <person name="Hu T."/>
            <person name="Zhou J."/>
            <person name="Zhang Y."/>
            <person name="Zhao Y."/>
            <person name="Liu Y."/>
            <person name="Song Y."/>
            <person name="Tong Y."/>
            <person name="Lu Y."/>
            <person name="Yang J."/>
            <person name="Xu C."/>
            <person name="Jia M."/>
            <person name="Peters R.J."/>
            <person name="Huang L."/>
            <person name="Gao W."/>
        </authorList>
    </citation>
    <scope>NUCLEOTIDE SEQUENCE [LARGE SCALE GENOMIC DNA]</scope>
    <source>
        <strain evidence="2">cv. XIE 37</strain>
        <tissue evidence="1">Leaf</tissue>
    </source>
</reference>
<dbReference type="InParanoid" id="A0A7J7E0Y6"/>
<gene>
    <name evidence="1" type="ORF">HS088_TW01G00176</name>
</gene>
<keyword evidence="2" id="KW-1185">Reference proteome</keyword>
<dbReference type="AlphaFoldDB" id="A0A7J7E0Y6"/>
<protein>
    <submittedName>
        <fullName evidence="1">Uncharacterized protein</fullName>
    </submittedName>
</protein>
<accession>A0A7J7E0Y6</accession>